<evidence type="ECO:0000256" key="3">
    <source>
        <dbReference type="ARBA" id="ARBA00022771"/>
    </source>
</evidence>
<feature type="compositionally biased region" description="Basic and acidic residues" evidence="7">
    <location>
        <begin position="484"/>
        <end position="525"/>
    </location>
</feature>
<evidence type="ECO:0000259" key="9">
    <source>
        <dbReference type="PROSITE" id="PS50135"/>
    </source>
</evidence>
<protein>
    <recommendedName>
        <fullName evidence="13">Next to BRCA1 gene 1 protein</fullName>
    </recommendedName>
</protein>
<dbReference type="InterPro" id="IPR053793">
    <property type="entry name" value="PB1-like"/>
</dbReference>
<dbReference type="SMART" id="SM00666">
    <property type="entry name" value="PB1"/>
    <property type="match status" value="1"/>
</dbReference>
<accession>A0ABN8LK74</accession>
<keyword evidence="3 6" id="KW-0863">Zinc-finger</keyword>
<dbReference type="InterPro" id="IPR013783">
    <property type="entry name" value="Ig-like_fold"/>
</dbReference>
<dbReference type="CDD" id="cd02340">
    <property type="entry name" value="ZZ_NBR1_like"/>
    <property type="match status" value="1"/>
</dbReference>
<feature type="domain" description="ZZ-type" evidence="9">
    <location>
        <begin position="398"/>
        <end position="450"/>
    </location>
</feature>
<dbReference type="InterPro" id="IPR015940">
    <property type="entry name" value="UBA"/>
</dbReference>
<dbReference type="Gene3D" id="1.10.8.10">
    <property type="entry name" value="DNA helicase RuvA subunit, C-terminal domain"/>
    <property type="match status" value="1"/>
</dbReference>
<evidence type="ECO:0000256" key="1">
    <source>
        <dbReference type="ARBA" id="ARBA00004419"/>
    </source>
</evidence>
<feature type="compositionally biased region" description="Acidic residues" evidence="7">
    <location>
        <begin position="317"/>
        <end position="327"/>
    </location>
</feature>
<dbReference type="InterPro" id="IPR000433">
    <property type="entry name" value="Znf_ZZ"/>
</dbReference>
<dbReference type="PROSITE" id="PS51745">
    <property type="entry name" value="PB1"/>
    <property type="match status" value="1"/>
</dbReference>
<dbReference type="Pfam" id="PF00569">
    <property type="entry name" value="ZZ"/>
    <property type="match status" value="1"/>
</dbReference>
<evidence type="ECO:0000259" key="8">
    <source>
        <dbReference type="PROSITE" id="PS50030"/>
    </source>
</evidence>
<proteinExistence type="predicted"/>
<feature type="domain" description="UBA" evidence="8">
    <location>
        <begin position="1148"/>
        <end position="1180"/>
    </location>
</feature>
<evidence type="ECO:0008006" key="13">
    <source>
        <dbReference type="Google" id="ProtNLM"/>
    </source>
</evidence>
<comment type="subcellular location">
    <subcellularLocation>
        <location evidence="1">Cytoplasmic vesicle</location>
        <location evidence="1">Autophagosome</location>
    </subcellularLocation>
</comment>
<dbReference type="Gene3D" id="2.60.40.10">
    <property type="entry name" value="Immunoglobulins"/>
    <property type="match status" value="1"/>
</dbReference>
<evidence type="ECO:0000259" key="10">
    <source>
        <dbReference type="PROSITE" id="PS51745"/>
    </source>
</evidence>
<keyword evidence="4" id="KW-0862">Zinc</keyword>
<feature type="compositionally biased region" description="Pro residues" evidence="7">
    <location>
        <begin position="215"/>
        <end position="226"/>
    </location>
</feature>
<dbReference type="PROSITE" id="PS50030">
    <property type="entry name" value="UBA"/>
    <property type="match status" value="1"/>
</dbReference>
<dbReference type="PANTHER" id="PTHR20930">
    <property type="entry name" value="OVARIAN CARCINOMA ANTIGEN CA125-RELATED"/>
    <property type="match status" value="1"/>
</dbReference>
<dbReference type="InterPro" id="IPR032350">
    <property type="entry name" value="Nbr1_FW"/>
</dbReference>
<feature type="domain" description="PB1" evidence="10">
    <location>
        <begin position="2"/>
        <end position="83"/>
    </location>
</feature>
<dbReference type="SUPFAM" id="SSF57850">
    <property type="entry name" value="RING/U-box"/>
    <property type="match status" value="1"/>
</dbReference>
<dbReference type="EMBL" id="CALNXI010000034">
    <property type="protein sequence ID" value="CAH3016055.1"/>
    <property type="molecule type" value="Genomic_DNA"/>
</dbReference>
<dbReference type="Pfam" id="PF16158">
    <property type="entry name" value="N_BRCA1_IG"/>
    <property type="match status" value="1"/>
</dbReference>
<dbReference type="Gene3D" id="3.10.20.90">
    <property type="entry name" value="Phosphatidylinositol 3-kinase Catalytic Subunit, Chain A, domain 1"/>
    <property type="match status" value="1"/>
</dbReference>
<organism evidence="11 12">
    <name type="scientific">Porites evermanni</name>
    <dbReference type="NCBI Taxonomy" id="104178"/>
    <lineage>
        <taxon>Eukaryota</taxon>
        <taxon>Metazoa</taxon>
        <taxon>Cnidaria</taxon>
        <taxon>Anthozoa</taxon>
        <taxon>Hexacorallia</taxon>
        <taxon>Scleractinia</taxon>
        <taxon>Fungiina</taxon>
        <taxon>Poritidae</taxon>
        <taxon>Porites</taxon>
    </lineage>
</organism>
<dbReference type="InterPro" id="IPR009060">
    <property type="entry name" value="UBA-like_sf"/>
</dbReference>
<keyword evidence="12" id="KW-1185">Reference proteome</keyword>
<feature type="region of interest" description="Disordered" evidence="7">
    <location>
        <begin position="970"/>
        <end position="1042"/>
    </location>
</feature>
<evidence type="ECO:0000256" key="4">
    <source>
        <dbReference type="ARBA" id="ARBA00022833"/>
    </source>
</evidence>
<keyword evidence="5" id="KW-0968">Cytoplasmic vesicle</keyword>
<comment type="caution">
    <text evidence="11">The sequence shown here is derived from an EMBL/GenBank/DDBJ whole genome shotgun (WGS) entry which is preliminary data.</text>
</comment>
<evidence type="ECO:0000256" key="6">
    <source>
        <dbReference type="PROSITE-ProRule" id="PRU00228"/>
    </source>
</evidence>
<reference evidence="11 12" key="1">
    <citation type="submission" date="2022-05" db="EMBL/GenBank/DDBJ databases">
        <authorList>
            <consortium name="Genoscope - CEA"/>
            <person name="William W."/>
        </authorList>
    </citation>
    <scope>NUCLEOTIDE SEQUENCE [LARGE SCALE GENOMIC DNA]</scope>
</reference>
<dbReference type="SUPFAM" id="SSF46934">
    <property type="entry name" value="UBA-like"/>
    <property type="match status" value="1"/>
</dbReference>
<feature type="region of interest" description="Disordered" evidence="7">
    <location>
        <begin position="140"/>
        <end position="177"/>
    </location>
</feature>
<feature type="region of interest" description="Disordered" evidence="7">
    <location>
        <begin position="484"/>
        <end position="527"/>
    </location>
</feature>
<dbReference type="InterPro" id="IPR043145">
    <property type="entry name" value="Znf_ZZ_sf"/>
</dbReference>
<dbReference type="PANTHER" id="PTHR20930:SF0">
    <property type="entry name" value="PROTEIN ILRUN"/>
    <property type="match status" value="1"/>
</dbReference>
<name>A0ABN8LK74_9CNID</name>
<dbReference type="CDD" id="cd14947">
    <property type="entry name" value="NBR1_like"/>
    <property type="match status" value="1"/>
</dbReference>
<gene>
    <name evidence="11" type="ORF">PEVE_00025246</name>
</gene>
<feature type="compositionally biased region" description="Low complexity" evidence="7">
    <location>
        <begin position="1004"/>
        <end position="1015"/>
    </location>
</feature>
<evidence type="ECO:0000256" key="5">
    <source>
        <dbReference type="ARBA" id="ARBA00023329"/>
    </source>
</evidence>
<dbReference type="Pfam" id="PF00564">
    <property type="entry name" value="PB1"/>
    <property type="match status" value="1"/>
</dbReference>
<feature type="compositionally biased region" description="Acidic residues" evidence="7">
    <location>
        <begin position="988"/>
        <end position="1003"/>
    </location>
</feature>
<dbReference type="CDD" id="cd14319">
    <property type="entry name" value="UBA_NBR1"/>
    <property type="match status" value="1"/>
</dbReference>
<dbReference type="SMART" id="SM00291">
    <property type="entry name" value="ZnF_ZZ"/>
    <property type="match status" value="1"/>
</dbReference>
<evidence type="ECO:0000256" key="7">
    <source>
        <dbReference type="SAM" id="MobiDB-lite"/>
    </source>
</evidence>
<feature type="region of interest" description="Disordered" evidence="7">
    <location>
        <begin position="212"/>
        <end position="237"/>
    </location>
</feature>
<dbReference type="Gene3D" id="3.30.60.90">
    <property type="match status" value="1"/>
</dbReference>
<evidence type="ECO:0000256" key="2">
    <source>
        <dbReference type="ARBA" id="ARBA00022723"/>
    </source>
</evidence>
<sequence length="1190" mass="131826">MTSTVKVKAESSTITRRFEIDSKCSWDELRLQIRRLFDLQDDFSLKYIDDEDELVTLGTHGELEEALKVTQKTGLLRLFVESSSDQGPLVGIESFEDLLGEPSKETPVAQKRKFVVNTTTPLEPNSTFKTAKMDDPAISEAEKLPPDSSEPGTNVVSSFEFGLPSKESKEEDEGRTQTVVMPVESWSSDAADKDNMPFSREQYTPLVQLMVPLPAGQPPRPPPPSTKPRKGPDGAKGCYTKLAENVAFELAAVNEQLNEKLRTSFEKQQSENRLGQGMDEGEDTYVFVNQQGNLLETDEDMTLANEVLNSSSNQSGETEEESLDDESPCSPQNSLASDGNGFDHASIEQTVHRIVQESLPLIVEQTLRNLQGLHLDDQKGDSFIGQSPVKSNVAKVLHKGIFCAECNQPVVGIRYKCCFCTDYDLCEDCEAVDGIHDSNHFFAKLHNHVPGIGRKNGEMVPILKKSVYRTVFKEELKNEWKLEKRRDKEERREGKRKDKEERKVEKRKDKEERKEEKKRDKDEKKERKKKEKYYKAIRLEEKNKREIKRKLREIRHERESATTTERLQNCLNAEFIADASIPDETVLKAGQKFLKRWTVKNKGRRWSAKTVLQCVEGNITVASGDNMVEVPPLKPDEQGELAVPFVAPSAPGRYESKWQLCHQRIPHKIPFGPLFWCQIIVEGDKMECEISQKEEAAEPTQVPSHDTTSLVNSAFIEGVSHPVRKLVEHIVPQGGQIEEADEASGSDAYLSSEDTAEYKKVATPLESVLVATQAAQAAELEWDAAGCTLDTDSCDKEQTEELVLCNAVEDAGSDVESIFSDISDDFMVVPIPPCFIPEAPLTADPAHVTVSMTEYKQMSESHQGPFSLDLSPHASLEVELKSRSADASYTDQMSVTNVATILEGGSTLVDSRDVTSSETPLEMTSRRTVEGEQNVFDLASETLPLLPEPLIPGPGLQAAGLVEEAPTLVTSTESTLPITNEPLPALEPAEDDNDVVGDDDADDAAQPQPEPSSQPIATQPMTGTDEPPPVALQPEPSSSVNVAPTTVQTRGVVQHIPNTNSDFPTDVVKDVLSTAFDAVASAGRAIVDTVDNLLTGTPRPEPTATYNPEQGCELSVNQEEGDHIRDAPEVHSVSWPPGRSPGTCQECLVEMGFCDRKLNEQLLKKHNNNVALVVNELLSFTDNDWSTRRH</sequence>
<evidence type="ECO:0000313" key="12">
    <source>
        <dbReference type="Proteomes" id="UP001159427"/>
    </source>
</evidence>
<feature type="region of interest" description="Disordered" evidence="7">
    <location>
        <begin position="309"/>
        <end position="342"/>
    </location>
</feature>
<feature type="compositionally biased region" description="Basic and acidic residues" evidence="7">
    <location>
        <begin position="166"/>
        <end position="175"/>
    </location>
</feature>
<dbReference type="PROSITE" id="PS50135">
    <property type="entry name" value="ZF_ZZ_2"/>
    <property type="match status" value="1"/>
</dbReference>
<dbReference type="Proteomes" id="UP001159427">
    <property type="component" value="Unassembled WGS sequence"/>
</dbReference>
<evidence type="ECO:0000313" key="11">
    <source>
        <dbReference type="EMBL" id="CAH3016055.1"/>
    </source>
</evidence>
<dbReference type="SUPFAM" id="SSF54277">
    <property type="entry name" value="CAD &amp; PB1 domains"/>
    <property type="match status" value="1"/>
</dbReference>
<dbReference type="InterPro" id="IPR000270">
    <property type="entry name" value="PB1_dom"/>
</dbReference>
<keyword evidence="2" id="KW-0479">Metal-binding</keyword>
<dbReference type="PROSITE" id="PS01357">
    <property type="entry name" value="ZF_ZZ_1"/>
    <property type="match status" value="1"/>
</dbReference>